<evidence type="ECO:0000256" key="1">
    <source>
        <dbReference type="ARBA" id="ARBA00000632"/>
    </source>
</evidence>
<dbReference type="Proteomes" id="UP000198348">
    <property type="component" value="Unassembled WGS sequence"/>
</dbReference>
<dbReference type="Gene3D" id="3.20.20.80">
    <property type="entry name" value="Glycosidases"/>
    <property type="match status" value="1"/>
</dbReference>
<evidence type="ECO:0000256" key="13">
    <source>
        <dbReference type="SAM" id="SignalP"/>
    </source>
</evidence>
<feature type="compositionally biased region" description="Basic and acidic residues" evidence="12">
    <location>
        <begin position="58"/>
        <end position="68"/>
    </location>
</feature>
<dbReference type="GO" id="GO:0003796">
    <property type="term" value="F:lysozyme activity"/>
    <property type="evidence" value="ECO:0007669"/>
    <property type="project" value="UniProtKB-EC"/>
</dbReference>
<feature type="signal peptide" evidence="13">
    <location>
        <begin position="1"/>
        <end position="35"/>
    </location>
</feature>
<evidence type="ECO:0000256" key="12">
    <source>
        <dbReference type="SAM" id="MobiDB-lite"/>
    </source>
</evidence>
<name>A0A238YAC3_9PSEU</name>
<dbReference type="GO" id="GO:0016998">
    <property type="term" value="P:cell wall macromolecule catabolic process"/>
    <property type="evidence" value="ECO:0007669"/>
    <property type="project" value="InterPro"/>
</dbReference>
<keyword evidence="10" id="KW-0326">Glycosidase</keyword>
<evidence type="ECO:0000256" key="5">
    <source>
        <dbReference type="ARBA" id="ARBA00022525"/>
    </source>
</evidence>
<evidence type="ECO:0000256" key="4">
    <source>
        <dbReference type="ARBA" id="ARBA00012732"/>
    </source>
</evidence>
<dbReference type="PROSITE" id="PS51904">
    <property type="entry name" value="GLYCOSYL_HYDROL_F25_2"/>
    <property type="match status" value="1"/>
</dbReference>
<evidence type="ECO:0000256" key="6">
    <source>
        <dbReference type="ARBA" id="ARBA00022529"/>
    </source>
</evidence>
<proteinExistence type="inferred from homology"/>
<accession>A0A238YAC3</accession>
<evidence type="ECO:0000256" key="9">
    <source>
        <dbReference type="ARBA" id="ARBA00023157"/>
    </source>
</evidence>
<keyword evidence="6" id="KW-0929">Antimicrobial</keyword>
<comment type="similarity">
    <text evidence="3">Belongs to the glycosyl hydrolase 25 family.</text>
</comment>
<organism evidence="14 15">
    <name type="scientific">Haloechinothrix alba</name>
    <dbReference type="NCBI Taxonomy" id="664784"/>
    <lineage>
        <taxon>Bacteria</taxon>
        <taxon>Bacillati</taxon>
        <taxon>Actinomycetota</taxon>
        <taxon>Actinomycetes</taxon>
        <taxon>Pseudonocardiales</taxon>
        <taxon>Pseudonocardiaceae</taxon>
        <taxon>Haloechinothrix</taxon>
    </lineage>
</organism>
<dbReference type="InterPro" id="IPR002053">
    <property type="entry name" value="Glyco_hydro_25"/>
</dbReference>
<dbReference type="PANTHER" id="PTHR34135:SF2">
    <property type="entry name" value="LYSOZYME"/>
    <property type="match status" value="1"/>
</dbReference>
<comment type="catalytic activity">
    <reaction evidence="1">
        <text>Hydrolysis of (1-&gt;4)-beta-linkages between N-acetylmuramic acid and N-acetyl-D-glucosamine residues in a peptidoglycan and between N-acetyl-D-glucosamine residues in chitodextrins.</text>
        <dbReference type="EC" id="3.2.1.17"/>
    </reaction>
</comment>
<dbReference type="PANTHER" id="PTHR34135">
    <property type="entry name" value="LYSOZYME"/>
    <property type="match status" value="1"/>
</dbReference>
<feature type="region of interest" description="Disordered" evidence="12">
    <location>
        <begin position="34"/>
        <end position="81"/>
    </location>
</feature>
<dbReference type="GO" id="GO:0031640">
    <property type="term" value="P:killing of cells of another organism"/>
    <property type="evidence" value="ECO:0007669"/>
    <property type="project" value="UniProtKB-KW"/>
</dbReference>
<dbReference type="GO" id="GO:0042742">
    <property type="term" value="P:defense response to bacterium"/>
    <property type="evidence" value="ECO:0007669"/>
    <property type="project" value="UniProtKB-KW"/>
</dbReference>
<reference evidence="14 15" key="1">
    <citation type="submission" date="2017-06" db="EMBL/GenBank/DDBJ databases">
        <authorList>
            <person name="Kim H.J."/>
            <person name="Triplett B.A."/>
        </authorList>
    </citation>
    <scope>NUCLEOTIDE SEQUENCE [LARGE SCALE GENOMIC DNA]</scope>
    <source>
        <strain evidence="14 15">DSM 45207</strain>
    </source>
</reference>
<feature type="chain" id="PRO_5012760105" description="lysozyme" evidence="13">
    <location>
        <begin position="36"/>
        <end position="285"/>
    </location>
</feature>
<protein>
    <recommendedName>
        <fullName evidence="4">lysozyme</fullName>
        <ecNumber evidence="4">3.2.1.17</ecNumber>
    </recommendedName>
</protein>
<dbReference type="EC" id="3.2.1.17" evidence="4"/>
<evidence type="ECO:0000256" key="3">
    <source>
        <dbReference type="ARBA" id="ARBA00010646"/>
    </source>
</evidence>
<comment type="function">
    <text evidence="11">This enzyme has both lysozyme (acetylmuramidase) and diacetylmuramidase activities.</text>
</comment>
<gene>
    <name evidence="14" type="ORF">SAMN06265360_114104</name>
</gene>
<evidence type="ECO:0000256" key="8">
    <source>
        <dbReference type="ARBA" id="ARBA00022801"/>
    </source>
</evidence>
<dbReference type="SMART" id="SM00641">
    <property type="entry name" value="Glyco_25"/>
    <property type="match status" value="1"/>
</dbReference>
<evidence type="ECO:0000313" key="14">
    <source>
        <dbReference type="EMBL" id="SNR68185.1"/>
    </source>
</evidence>
<keyword evidence="13" id="KW-0732">Signal</keyword>
<keyword evidence="8" id="KW-0378">Hydrolase</keyword>
<evidence type="ECO:0000256" key="7">
    <source>
        <dbReference type="ARBA" id="ARBA00022638"/>
    </source>
</evidence>
<dbReference type="AlphaFoldDB" id="A0A238YAC3"/>
<dbReference type="SUPFAM" id="SSF51445">
    <property type="entry name" value="(Trans)glycosidases"/>
    <property type="match status" value="1"/>
</dbReference>
<keyword evidence="5" id="KW-0964">Secreted</keyword>
<dbReference type="CDD" id="cd06412">
    <property type="entry name" value="GH25_CH-type"/>
    <property type="match status" value="1"/>
</dbReference>
<keyword evidence="9" id="KW-1015">Disulfide bond</keyword>
<evidence type="ECO:0000313" key="15">
    <source>
        <dbReference type="Proteomes" id="UP000198348"/>
    </source>
</evidence>
<evidence type="ECO:0000256" key="10">
    <source>
        <dbReference type="ARBA" id="ARBA00023295"/>
    </source>
</evidence>
<dbReference type="InterPro" id="IPR018077">
    <property type="entry name" value="Glyco_hydro_fam25_subgr"/>
</dbReference>
<dbReference type="EMBL" id="FZNW01000014">
    <property type="protein sequence ID" value="SNR68185.1"/>
    <property type="molecule type" value="Genomic_DNA"/>
</dbReference>
<keyword evidence="15" id="KW-1185">Reference proteome</keyword>
<dbReference type="GO" id="GO:0009253">
    <property type="term" value="P:peptidoglycan catabolic process"/>
    <property type="evidence" value="ECO:0007669"/>
    <property type="project" value="InterPro"/>
</dbReference>
<dbReference type="FunFam" id="3.20.20.80:FF:000060">
    <property type="entry name" value="Lysozyme M1"/>
    <property type="match status" value="1"/>
</dbReference>
<evidence type="ECO:0000256" key="2">
    <source>
        <dbReference type="ARBA" id="ARBA00004613"/>
    </source>
</evidence>
<keyword evidence="7" id="KW-0081">Bacteriolytic enzyme</keyword>
<evidence type="ECO:0000256" key="11">
    <source>
        <dbReference type="ARBA" id="ARBA00055588"/>
    </source>
</evidence>
<dbReference type="Pfam" id="PF01183">
    <property type="entry name" value="Glyco_hydro_25"/>
    <property type="match status" value="1"/>
</dbReference>
<dbReference type="InterPro" id="IPR017853">
    <property type="entry name" value="GH"/>
</dbReference>
<dbReference type="GO" id="GO:0005576">
    <property type="term" value="C:extracellular region"/>
    <property type="evidence" value="ECO:0007669"/>
    <property type="project" value="UniProtKB-SubCell"/>
</dbReference>
<sequence length="285" mass="32188">MRSGTVPRHGPRRLTSVLATCALLIGSTAQQVAHAADEADEKDAQVRAHSTPMGSQIERVEKSDRESTSDEESEADASRDSDVLGIDVSGWQRDVDWEYWWDEGKRFAFVKATEGTGYTNPYFTQQYNGSYDVGMIRGAYHFALPDRSSGAAQANFFIDNGGLWSGDGKTLPGVADLEYNPYGEDCYDKSESEMVDWIQDFHDTYADRTGRYPIFYTSTSWWEKCVGDEHDFGETAPLWIARYSDRVGDLPSGWHYHSFWQYTDDPIDKNEFNGTRSQLRAIAKG</sequence>
<comment type="subcellular location">
    <subcellularLocation>
        <location evidence="2">Secreted</location>
    </subcellularLocation>
</comment>
<dbReference type="GO" id="GO:0016052">
    <property type="term" value="P:carbohydrate catabolic process"/>
    <property type="evidence" value="ECO:0007669"/>
    <property type="project" value="TreeGrafter"/>
</dbReference>